<organism evidence="1 2">
    <name type="scientific">Smittium mucronatum</name>
    <dbReference type="NCBI Taxonomy" id="133383"/>
    <lineage>
        <taxon>Eukaryota</taxon>
        <taxon>Fungi</taxon>
        <taxon>Fungi incertae sedis</taxon>
        <taxon>Zoopagomycota</taxon>
        <taxon>Kickxellomycotina</taxon>
        <taxon>Harpellomycetes</taxon>
        <taxon>Harpellales</taxon>
        <taxon>Legeriomycetaceae</taxon>
        <taxon>Smittium</taxon>
    </lineage>
</organism>
<name>A0A1R0GQ85_9FUNG</name>
<accession>A0A1R0GQ85</accession>
<keyword evidence="2" id="KW-1185">Reference proteome</keyword>
<feature type="non-terminal residue" evidence="1">
    <location>
        <position position="14"/>
    </location>
</feature>
<comment type="caution">
    <text evidence="1">The sequence shown here is derived from an EMBL/GenBank/DDBJ whole genome shotgun (WGS) entry which is preliminary data.</text>
</comment>
<sequence>MNLGLVRRASSSTI</sequence>
<evidence type="ECO:0000313" key="2">
    <source>
        <dbReference type="Proteomes" id="UP000187455"/>
    </source>
</evidence>
<gene>
    <name evidence="1" type="ORF">AYI68_g6876</name>
</gene>
<protein>
    <submittedName>
        <fullName evidence="1">Uncharacterized protein</fullName>
    </submittedName>
</protein>
<dbReference type="EMBL" id="LSSL01005041">
    <property type="protein sequence ID" value="OLY79063.1"/>
    <property type="molecule type" value="Genomic_DNA"/>
</dbReference>
<proteinExistence type="predicted"/>
<dbReference type="Proteomes" id="UP000187455">
    <property type="component" value="Unassembled WGS sequence"/>
</dbReference>
<evidence type="ECO:0000313" key="1">
    <source>
        <dbReference type="EMBL" id="OLY79063.1"/>
    </source>
</evidence>
<reference evidence="1 2" key="1">
    <citation type="journal article" date="2016" name="Mol. Biol. Evol.">
        <title>Genome-Wide Survey of Gut Fungi (Harpellales) Reveals the First Horizontally Transferred Ubiquitin Gene from a Mosquito Host.</title>
        <authorList>
            <person name="Wang Y."/>
            <person name="White M.M."/>
            <person name="Kvist S."/>
            <person name="Moncalvo J.M."/>
        </authorList>
    </citation>
    <scope>NUCLEOTIDE SEQUENCE [LARGE SCALE GENOMIC DNA]</scope>
    <source>
        <strain evidence="1 2">ALG-7-W6</strain>
    </source>
</reference>